<feature type="domain" description="DJ-1/PfpI" evidence="1">
    <location>
        <begin position="2"/>
        <end position="164"/>
    </location>
</feature>
<evidence type="ECO:0000313" key="3">
    <source>
        <dbReference type="Proteomes" id="UP001198893"/>
    </source>
</evidence>
<dbReference type="InterPro" id="IPR029062">
    <property type="entry name" value="Class_I_gatase-like"/>
</dbReference>
<dbReference type="InterPro" id="IPR006287">
    <property type="entry name" value="DJ-1"/>
</dbReference>
<evidence type="ECO:0000259" key="1">
    <source>
        <dbReference type="Pfam" id="PF01965"/>
    </source>
</evidence>
<dbReference type="NCBIfam" id="TIGR01383">
    <property type="entry name" value="not_thiJ"/>
    <property type="match status" value="1"/>
</dbReference>
<dbReference type="RefSeq" id="WP_117841692.1">
    <property type="nucleotide sequence ID" value="NZ_JAJEQW010000013.1"/>
</dbReference>
<organism evidence="2 3">
    <name type="scientific">Roseburia amylophila</name>
    <dbReference type="NCBI Taxonomy" id="2981794"/>
    <lineage>
        <taxon>Bacteria</taxon>
        <taxon>Bacillati</taxon>
        <taxon>Bacillota</taxon>
        <taxon>Clostridia</taxon>
        <taxon>Lachnospirales</taxon>
        <taxon>Lachnospiraceae</taxon>
        <taxon>Roseburia</taxon>
    </lineage>
</organism>
<dbReference type="InterPro" id="IPR050325">
    <property type="entry name" value="Prot/Nucl_acid_deglycase"/>
</dbReference>
<dbReference type="Gene3D" id="3.40.50.880">
    <property type="match status" value="1"/>
</dbReference>
<dbReference type="EMBL" id="JAJEQW010000013">
    <property type="protein sequence ID" value="MCC2242921.1"/>
    <property type="molecule type" value="Genomic_DNA"/>
</dbReference>
<dbReference type="PANTHER" id="PTHR48094">
    <property type="entry name" value="PROTEIN/NUCLEIC ACID DEGLYCASE DJ-1-RELATED"/>
    <property type="match status" value="1"/>
</dbReference>
<evidence type="ECO:0000313" key="2">
    <source>
        <dbReference type="EMBL" id="MCC2242921.1"/>
    </source>
</evidence>
<dbReference type="Pfam" id="PF01965">
    <property type="entry name" value="DJ-1_PfpI"/>
    <property type="match status" value="1"/>
</dbReference>
<dbReference type="PANTHER" id="PTHR48094:SF12">
    <property type="entry name" value="PARKINSON DISEASE PROTEIN 7 HOMOLOG"/>
    <property type="match status" value="1"/>
</dbReference>
<dbReference type="SUPFAM" id="SSF52317">
    <property type="entry name" value="Class I glutamine amidotransferase-like"/>
    <property type="match status" value="1"/>
</dbReference>
<comment type="caution">
    <text evidence="2">The sequence shown here is derived from an EMBL/GenBank/DDBJ whole genome shotgun (WGS) entry which is preliminary data.</text>
</comment>
<proteinExistence type="predicted"/>
<dbReference type="AlphaFoldDB" id="A0AAW4WJG1"/>
<sequence>MKKIGIFMADGCEEIEGLTVVDVVRRAGIAIDMISITGKKEVAGAHGITFAADVLAEEADFDSYDGIVLPGGMPGTLNLGKHEIVKKVITSYAAGGKLTAAICAAPSVLGENGILEGKHAVSYPGFEEKLLGARVGAEKVAVDGNIVTSRGMGTAIEFAMAIVKWLDPQADIDAMEANIMYFK</sequence>
<name>A0AAW4WJG1_9FIRM</name>
<dbReference type="CDD" id="cd03135">
    <property type="entry name" value="GATase1_DJ-1"/>
    <property type="match status" value="1"/>
</dbReference>
<dbReference type="GO" id="GO:0005737">
    <property type="term" value="C:cytoplasm"/>
    <property type="evidence" value="ECO:0007669"/>
    <property type="project" value="TreeGrafter"/>
</dbReference>
<dbReference type="InterPro" id="IPR002818">
    <property type="entry name" value="DJ-1/PfpI"/>
</dbReference>
<accession>A0AAW4WJG1</accession>
<gene>
    <name evidence="2" type="ORF">LKD47_11500</name>
</gene>
<reference evidence="2" key="1">
    <citation type="submission" date="2021-10" db="EMBL/GenBank/DDBJ databases">
        <title>Anaerobic single-cell dispensing facilitates the cultivation of human gut bacteria.</title>
        <authorList>
            <person name="Afrizal A."/>
        </authorList>
    </citation>
    <scope>NUCLEOTIDE SEQUENCE</scope>
    <source>
        <strain evidence="2">CLA-AA-H204</strain>
    </source>
</reference>
<dbReference type="Proteomes" id="UP001198893">
    <property type="component" value="Unassembled WGS sequence"/>
</dbReference>
<protein>
    <submittedName>
        <fullName evidence="2">DJ-1/PfpI family protein</fullName>
    </submittedName>
</protein>